<evidence type="ECO:0000313" key="3">
    <source>
        <dbReference type="Proteomes" id="UP000275456"/>
    </source>
</evidence>
<keyword evidence="1" id="KW-1133">Transmembrane helix</keyword>
<dbReference type="EMBL" id="RKHJ01000001">
    <property type="protein sequence ID" value="ROR64809.1"/>
    <property type="molecule type" value="Genomic_DNA"/>
</dbReference>
<feature type="transmembrane region" description="Helical" evidence="1">
    <location>
        <begin position="33"/>
        <end position="52"/>
    </location>
</feature>
<name>A0A3N2AP27_9MICO</name>
<dbReference type="RefSeq" id="WP_170165468.1">
    <property type="nucleotide sequence ID" value="NZ_RKHJ01000001.1"/>
</dbReference>
<keyword evidence="1" id="KW-0812">Transmembrane</keyword>
<reference evidence="2 3" key="1">
    <citation type="submission" date="2018-11" db="EMBL/GenBank/DDBJ databases">
        <title>Sequencing the genomes of 1000 actinobacteria strains.</title>
        <authorList>
            <person name="Klenk H.-P."/>
        </authorList>
    </citation>
    <scope>NUCLEOTIDE SEQUENCE [LARGE SCALE GENOMIC DNA]</scope>
    <source>
        <strain evidence="2 3">DSM 9580</strain>
    </source>
</reference>
<evidence type="ECO:0000256" key="1">
    <source>
        <dbReference type="SAM" id="Phobius"/>
    </source>
</evidence>
<dbReference type="Proteomes" id="UP000275456">
    <property type="component" value="Unassembled WGS sequence"/>
</dbReference>
<proteinExistence type="predicted"/>
<sequence length="74" mass="8191">MRKYLFNMGVIGSLTSALPVVKATRQGPRDWRLGLLWASWIIGVALAVGAVAQREDGIRQDELERKLKKAAKGK</sequence>
<comment type="caution">
    <text evidence="2">The sequence shown here is derived from an EMBL/GenBank/DDBJ whole genome shotgun (WGS) entry which is preliminary data.</text>
</comment>
<keyword evidence="1" id="KW-0472">Membrane</keyword>
<evidence type="ECO:0000313" key="2">
    <source>
        <dbReference type="EMBL" id="ROR64809.1"/>
    </source>
</evidence>
<gene>
    <name evidence="2" type="ORF">EDD26_0158</name>
</gene>
<dbReference type="AlphaFoldDB" id="A0A3N2AP27"/>
<organism evidence="2 3">
    <name type="scientific">Agrococcus jenensis</name>
    <dbReference type="NCBI Taxonomy" id="46353"/>
    <lineage>
        <taxon>Bacteria</taxon>
        <taxon>Bacillati</taxon>
        <taxon>Actinomycetota</taxon>
        <taxon>Actinomycetes</taxon>
        <taxon>Micrococcales</taxon>
        <taxon>Microbacteriaceae</taxon>
        <taxon>Agrococcus</taxon>
    </lineage>
</organism>
<accession>A0A3N2AP27</accession>
<protein>
    <submittedName>
        <fullName evidence="2">Uncharacterized protein</fullName>
    </submittedName>
</protein>
<keyword evidence="3" id="KW-1185">Reference proteome</keyword>